<keyword evidence="1" id="KW-0175">Coiled coil</keyword>
<dbReference type="AlphaFoldDB" id="A0A1H6F798"/>
<protein>
    <submittedName>
        <fullName evidence="3">Uncharacterized protein</fullName>
    </submittedName>
</protein>
<keyword evidence="4" id="KW-1185">Reference proteome</keyword>
<dbReference type="Proteomes" id="UP000236724">
    <property type="component" value="Unassembled WGS sequence"/>
</dbReference>
<feature type="coiled-coil region" evidence="1">
    <location>
        <begin position="16"/>
        <end position="113"/>
    </location>
</feature>
<proteinExistence type="predicted"/>
<evidence type="ECO:0000313" key="4">
    <source>
        <dbReference type="Proteomes" id="UP000236724"/>
    </source>
</evidence>
<feature type="compositionally biased region" description="Basic and acidic residues" evidence="2">
    <location>
        <begin position="216"/>
        <end position="257"/>
    </location>
</feature>
<feature type="compositionally biased region" description="Acidic residues" evidence="2">
    <location>
        <begin position="263"/>
        <end position="275"/>
    </location>
</feature>
<name>A0A1H6F798_9GAMM</name>
<sequence>MSEAVKHLTDGILPESFEVDKEIESLRDRFKELKKELNLNEDEAINSIEDLKEAQKKIQEENDLSDIINQKVLDIIARYKSIHHVKGESFQFFDELNKVAEIYEDSIKEIEQVKCEEWFEKLAENKHFFNYLIEAVEMRLKENFDQNELDDLLDNKLEKECEANNFKFFRALSRQIIYGNLAFGPDALPNPDGPSEEPEEELIQDEVTEEYVEENIEPKTEQEGTEFKLESLKKVGTSEKFTDQDGIKLKPEVKPDLESEPVSIDDTDSELLEEK</sequence>
<evidence type="ECO:0000256" key="1">
    <source>
        <dbReference type="SAM" id="Coils"/>
    </source>
</evidence>
<evidence type="ECO:0000313" key="3">
    <source>
        <dbReference type="EMBL" id="SEH05413.1"/>
    </source>
</evidence>
<dbReference type="EMBL" id="FMSV02000236">
    <property type="protein sequence ID" value="SEH05413.1"/>
    <property type="molecule type" value="Genomic_DNA"/>
</dbReference>
<gene>
    <name evidence="3" type="ORF">MBHS_01266</name>
</gene>
<organism evidence="3 4">
    <name type="scientific">Candidatus Venteria ishoeyi</name>
    <dbReference type="NCBI Taxonomy" id="1899563"/>
    <lineage>
        <taxon>Bacteria</taxon>
        <taxon>Pseudomonadati</taxon>
        <taxon>Pseudomonadota</taxon>
        <taxon>Gammaproteobacteria</taxon>
        <taxon>Thiotrichales</taxon>
        <taxon>Thiotrichaceae</taxon>
        <taxon>Venteria</taxon>
    </lineage>
</organism>
<accession>A0A1H6F798</accession>
<reference evidence="3 4" key="1">
    <citation type="submission" date="2016-10" db="EMBL/GenBank/DDBJ databases">
        <authorList>
            <person name="de Groot N.N."/>
        </authorList>
    </citation>
    <scope>NUCLEOTIDE SEQUENCE [LARGE SCALE GENOMIC DNA]</scope>
    <source>
        <strain evidence="3">MBHS1</strain>
    </source>
</reference>
<feature type="region of interest" description="Disordered" evidence="2">
    <location>
        <begin position="216"/>
        <end position="275"/>
    </location>
</feature>
<evidence type="ECO:0000256" key="2">
    <source>
        <dbReference type="SAM" id="MobiDB-lite"/>
    </source>
</evidence>